<comment type="caution">
    <text evidence="2">The sequence shown here is derived from an EMBL/GenBank/DDBJ whole genome shotgun (WGS) entry which is preliminary data.</text>
</comment>
<reference evidence="2 3" key="1">
    <citation type="submission" date="2022-09" db="EMBL/GenBank/DDBJ databases">
        <title>Enrichment on poylsaccharides allowed isolation of novel metabolic and taxonomic groups of Haloarchaea.</title>
        <authorList>
            <person name="Sorokin D.Y."/>
            <person name="Elcheninov A.G."/>
            <person name="Khizhniak T.V."/>
            <person name="Kolganova T.V."/>
            <person name="Kublanov I.V."/>
        </authorList>
    </citation>
    <scope>NUCLEOTIDE SEQUENCE [LARGE SCALE GENOMIC DNA]</scope>
    <source>
        <strain evidence="2 3">AArc-curdl1</strain>
    </source>
</reference>
<dbReference type="RefSeq" id="WP_342805408.1">
    <property type="nucleotide sequence ID" value="NZ_JAOPJZ010000001.1"/>
</dbReference>
<evidence type="ECO:0000256" key="1">
    <source>
        <dbReference type="SAM" id="MobiDB-lite"/>
    </source>
</evidence>
<protein>
    <submittedName>
        <fullName evidence="2">Uncharacterized protein</fullName>
    </submittedName>
</protein>
<sequence>MDAPAQRNELDTPTGETDDDPLVTYHETRPGKLVLTERNNTDAWIATDGAVDLLP</sequence>
<dbReference type="AlphaFoldDB" id="A0AAP2Z4Q6"/>
<keyword evidence="3" id="KW-1185">Reference proteome</keyword>
<dbReference type="Proteomes" id="UP001321047">
    <property type="component" value="Unassembled WGS sequence"/>
</dbReference>
<name>A0AAP2Z4Q6_9EURY</name>
<accession>A0AAP2Z4Q6</accession>
<organism evidence="2 3">
    <name type="scientific">Natronosalvus hydrolyticus</name>
    <dbReference type="NCBI Taxonomy" id="2979988"/>
    <lineage>
        <taxon>Archaea</taxon>
        <taxon>Methanobacteriati</taxon>
        <taxon>Methanobacteriota</taxon>
        <taxon>Stenosarchaea group</taxon>
        <taxon>Halobacteria</taxon>
        <taxon>Halobacteriales</taxon>
        <taxon>Natrialbaceae</taxon>
        <taxon>Natronosalvus</taxon>
    </lineage>
</organism>
<evidence type="ECO:0000313" key="2">
    <source>
        <dbReference type="EMBL" id="MCU4750532.1"/>
    </source>
</evidence>
<evidence type="ECO:0000313" key="3">
    <source>
        <dbReference type="Proteomes" id="UP001321047"/>
    </source>
</evidence>
<dbReference type="EMBL" id="JAOPJZ010000001">
    <property type="protein sequence ID" value="MCU4750532.1"/>
    <property type="molecule type" value="Genomic_DNA"/>
</dbReference>
<gene>
    <name evidence="2" type="ORF">OB919_00815</name>
</gene>
<feature type="region of interest" description="Disordered" evidence="1">
    <location>
        <begin position="1"/>
        <end position="24"/>
    </location>
</feature>
<proteinExistence type="predicted"/>